<gene>
    <name evidence="4" type="ORF">CVIRNUC_005889</name>
</gene>
<proteinExistence type="predicted"/>
<dbReference type="PANTHER" id="PTHR46085">
    <property type="entry name" value="ARFGAP/RECO-RELATED"/>
    <property type="match status" value="1"/>
</dbReference>
<feature type="region of interest" description="Disordered" evidence="2">
    <location>
        <begin position="164"/>
        <end position="232"/>
    </location>
</feature>
<protein>
    <recommendedName>
        <fullName evidence="3">Arf-GAP domain-containing protein</fullName>
    </recommendedName>
</protein>
<dbReference type="GO" id="GO:0005096">
    <property type="term" value="F:GTPase activator activity"/>
    <property type="evidence" value="ECO:0007669"/>
    <property type="project" value="InterPro"/>
</dbReference>
<feature type="compositionally biased region" description="Low complexity" evidence="2">
    <location>
        <begin position="190"/>
        <end position="232"/>
    </location>
</feature>
<dbReference type="SMART" id="SM00105">
    <property type="entry name" value="ArfGap"/>
    <property type="match status" value="1"/>
</dbReference>
<name>A0AAV1I6J8_9CHLO</name>
<dbReference type="AlphaFoldDB" id="A0AAV1I6J8"/>
<feature type="domain" description="Arf-GAP" evidence="3">
    <location>
        <begin position="10"/>
        <end position="80"/>
    </location>
</feature>
<dbReference type="Gene3D" id="1.10.220.150">
    <property type="entry name" value="Arf GTPase activating protein"/>
    <property type="match status" value="1"/>
</dbReference>
<dbReference type="InterPro" id="IPR044820">
    <property type="entry name" value="AGD14-like"/>
</dbReference>
<dbReference type="PRINTS" id="PR00405">
    <property type="entry name" value="REVINTRACTNG"/>
</dbReference>
<dbReference type="Proteomes" id="UP001314263">
    <property type="component" value="Unassembled WGS sequence"/>
</dbReference>
<evidence type="ECO:0000313" key="4">
    <source>
        <dbReference type="EMBL" id="CAK0782694.1"/>
    </source>
</evidence>
<evidence type="ECO:0000313" key="5">
    <source>
        <dbReference type="Proteomes" id="UP001314263"/>
    </source>
</evidence>
<dbReference type="Pfam" id="PF01412">
    <property type="entry name" value="ArfGap"/>
    <property type="match status" value="1"/>
</dbReference>
<comment type="caution">
    <text evidence="4">The sequence shown here is derived from an EMBL/GenBank/DDBJ whole genome shotgun (WGS) entry which is preliminary data.</text>
</comment>
<keyword evidence="5" id="KW-1185">Reference proteome</keyword>
<organism evidence="4 5">
    <name type="scientific">Coccomyxa viridis</name>
    <dbReference type="NCBI Taxonomy" id="1274662"/>
    <lineage>
        <taxon>Eukaryota</taxon>
        <taxon>Viridiplantae</taxon>
        <taxon>Chlorophyta</taxon>
        <taxon>core chlorophytes</taxon>
        <taxon>Trebouxiophyceae</taxon>
        <taxon>Trebouxiophyceae incertae sedis</taxon>
        <taxon>Coccomyxaceae</taxon>
        <taxon>Coccomyxa</taxon>
    </lineage>
</organism>
<dbReference type="InterPro" id="IPR001164">
    <property type="entry name" value="ArfGAP_dom"/>
</dbReference>
<evidence type="ECO:0000256" key="2">
    <source>
        <dbReference type="SAM" id="MobiDB-lite"/>
    </source>
</evidence>
<keyword evidence="1" id="KW-0862">Zinc</keyword>
<dbReference type="GO" id="GO:0008270">
    <property type="term" value="F:zinc ion binding"/>
    <property type="evidence" value="ECO:0007669"/>
    <property type="project" value="UniProtKB-KW"/>
</dbReference>
<feature type="compositionally biased region" description="Low complexity" evidence="2">
    <location>
        <begin position="421"/>
        <end position="432"/>
    </location>
</feature>
<dbReference type="CDD" id="cd08838">
    <property type="entry name" value="ArfGap_AGFG"/>
    <property type="match status" value="1"/>
</dbReference>
<dbReference type="InterPro" id="IPR038508">
    <property type="entry name" value="ArfGAP_dom_sf"/>
</dbReference>
<evidence type="ECO:0000259" key="3">
    <source>
        <dbReference type="PROSITE" id="PS50115"/>
    </source>
</evidence>
<accession>A0AAV1I6J8</accession>
<dbReference type="InterPro" id="IPR037278">
    <property type="entry name" value="ARFGAP/RecO"/>
</dbReference>
<feature type="compositionally biased region" description="Polar residues" evidence="2">
    <location>
        <begin position="134"/>
        <end position="146"/>
    </location>
</feature>
<dbReference type="PANTHER" id="PTHR46085:SF3">
    <property type="entry name" value="ARF GTPASE ACTIVATING PROTEIN"/>
    <property type="match status" value="1"/>
</dbReference>
<evidence type="ECO:0000256" key="1">
    <source>
        <dbReference type="PROSITE-ProRule" id="PRU00288"/>
    </source>
</evidence>
<feature type="region of interest" description="Disordered" evidence="2">
    <location>
        <begin position="421"/>
        <end position="507"/>
    </location>
</feature>
<keyword evidence="1" id="KW-0479">Metal-binding</keyword>
<dbReference type="SUPFAM" id="SSF57863">
    <property type="entry name" value="ArfGap/RecO-like zinc finger"/>
    <property type="match status" value="1"/>
</dbReference>
<keyword evidence="1" id="KW-0863">Zinc-finger</keyword>
<reference evidence="4 5" key="1">
    <citation type="submission" date="2023-10" db="EMBL/GenBank/DDBJ databases">
        <authorList>
            <person name="Maclean D."/>
            <person name="Macfadyen A."/>
        </authorList>
    </citation>
    <scope>NUCLEOTIDE SEQUENCE [LARGE SCALE GENOMIC DNA]</scope>
</reference>
<dbReference type="EMBL" id="CAUYUE010000007">
    <property type="protein sequence ID" value="CAK0782694.1"/>
    <property type="molecule type" value="Genomic_DNA"/>
</dbReference>
<dbReference type="PROSITE" id="PS50115">
    <property type="entry name" value="ARFGAP"/>
    <property type="match status" value="1"/>
</dbReference>
<feature type="region of interest" description="Disordered" evidence="2">
    <location>
        <begin position="127"/>
        <end position="148"/>
    </location>
</feature>
<sequence>MQKNLDAKHDKILKSLLRFPDNRRCAVCDTLGPQYVVVDFSIFVCTICCGIHRQFNHRCKGVSMATFKPEEIKALEVGGNGVALATYLAKWNPRDAPKPIDRNIGKVRDWIDLVFVKKRFYNPEATFTAPPPSVSRTQSVSSARSTASRENDFVFKASGAGYSNGNYSQQPATEPRGSMSDAGILMDLDSSPSAPAGTGASGFPDQGPAATAGASGMPSAAAAPQQAQPSGWAAFEEPQAGAGPAAAAPTVSHTPAIQTAAAPKQQGQAEAFSGWQAFDASPLQASSAPAPAAPAPQANVMKELPSDLFSELAAPMPLQPLAAQPSGYMQQPGYGQVGQVYGHQAGGQAPGYMGPSPGSFPYQYAQPVPPGYQPYMLAAPAGPAPQQQCFPASGAEASAQLPASDVFSSLVPGLKSSLPAIPSTPASSSTLPQAPHSNGGMPQSQIHAQYGHFGQQGQPFRGFDAPGGLQNGEDHSLTNVQQPYMGGFAGPQGSSSLQPRKGGNPFA</sequence>